<sequence>MEEDGWHLSILADLDPSALAIAQKRLAFGSGLDEVRQHGTTLSVDLQIWSSTPLLRAPRARGLQMRSALLSPYSHRNEPLQMRRLSDAIYSGRKDAVLGLLRGIDPKLVDLEIITSEGDRPLLIAVFERSRRVPVTVLGDGFRRALAIAVAINEVRGGILMIDEIEAAMHVSALDTLFPWLLRSAAELEVQIFATTHSLEAIQEITAAVPRNDIDDLVAFHLPSRGPSGGKLRRYNGNMLKRLVQERGFDIR</sequence>
<evidence type="ECO:0000313" key="3">
    <source>
        <dbReference type="Proteomes" id="UP000075377"/>
    </source>
</evidence>
<gene>
    <name evidence="2" type="ORF">AD951_02810</name>
</gene>
<dbReference type="InterPro" id="IPR051396">
    <property type="entry name" value="Bact_Antivir_Def_Nuclease"/>
</dbReference>
<dbReference type="GO" id="GO:0005524">
    <property type="term" value="F:ATP binding"/>
    <property type="evidence" value="ECO:0007669"/>
    <property type="project" value="InterPro"/>
</dbReference>
<proteinExistence type="predicted"/>
<feature type="domain" description="ATPase AAA-type core" evidence="1">
    <location>
        <begin position="45"/>
        <end position="200"/>
    </location>
</feature>
<dbReference type="PANTHER" id="PTHR43581">
    <property type="entry name" value="ATP/GTP PHOSPHATASE"/>
    <property type="match status" value="1"/>
</dbReference>
<evidence type="ECO:0000313" key="2">
    <source>
        <dbReference type="EMBL" id="KXV70471.1"/>
    </source>
</evidence>
<dbReference type="PATRIC" id="fig|178901.14.peg.1677"/>
<dbReference type="InterPro" id="IPR003959">
    <property type="entry name" value="ATPase_AAA_core"/>
</dbReference>
<dbReference type="Gene3D" id="3.40.50.300">
    <property type="entry name" value="P-loop containing nucleotide triphosphate hydrolases"/>
    <property type="match status" value="1"/>
</dbReference>
<organism evidence="2 3">
    <name type="scientific">Acetobacter malorum</name>
    <dbReference type="NCBI Taxonomy" id="178901"/>
    <lineage>
        <taxon>Bacteria</taxon>
        <taxon>Pseudomonadati</taxon>
        <taxon>Pseudomonadota</taxon>
        <taxon>Alphaproteobacteria</taxon>
        <taxon>Acetobacterales</taxon>
        <taxon>Acetobacteraceae</taxon>
        <taxon>Acetobacter</taxon>
    </lineage>
</organism>
<comment type="caution">
    <text evidence="2">The sequence shown here is derived from an EMBL/GenBank/DDBJ whole genome shotgun (WGS) entry which is preliminary data.</text>
</comment>
<reference evidence="2 3" key="1">
    <citation type="submission" date="2015-06" db="EMBL/GenBank/DDBJ databases">
        <title>Improved classification and identification of acetic acid bacteria using matrix-assisted laser desorption/ionization time-of-flight mass spectrometry; Gluconobacter nephelii and Gluconobacter uchimurae are later heterotypic synonyms of Gluconobacter japonicus and Gluconobacter oxydans, respectively.</title>
        <authorList>
            <person name="Li L."/>
            <person name="Cleenwerck I."/>
            <person name="De Vuyst L."/>
            <person name="Vandamme P."/>
        </authorList>
    </citation>
    <scope>NUCLEOTIDE SEQUENCE [LARGE SCALE GENOMIC DNA]</scope>
    <source>
        <strain evidence="2 3">LMG 1699</strain>
    </source>
</reference>
<dbReference type="GO" id="GO:0016887">
    <property type="term" value="F:ATP hydrolysis activity"/>
    <property type="evidence" value="ECO:0007669"/>
    <property type="project" value="InterPro"/>
</dbReference>
<protein>
    <recommendedName>
        <fullName evidence="1">ATPase AAA-type core domain-containing protein</fullName>
    </recommendedName>
</protein>
<dbReference type="EMBL" id="LHZX01000224">
    <property type="protein sequence ID" value="KXV70471.1"/>
    <property type="molecule type" value="Genomic_DNA"/>
</dbReference>
<dbReference type="Proteomes" id="UP000075377">
    <property type="component" value="Unassembled WGS sequence"/>
</dbReference>
<dbReference type="AlphaFoldDB" id="A0A149UR52"/>
<dbReference type="PANTHER" id="PTHR43581:SF4">
    <property type="entry name" value="ATP_GTP PHOSPHATASE"/>
    <property type="match status" value="1"/>
</dbReference>
<dbReference type="InterPro" id="IPR027417">
    <property type="entry name" value="P-loop_NTPase"/>
</dbReference>
<name>A0A149UR52_9PROT</name>
<dbReference type="Pfam" id="PF13304">
    <property type="entry name" value="AAA_21"/>
    <property type="match status" value="1"/>
</dbReference>
<dbReference type="SUPFAM" id="SSF52540">
    <property type="entry name" value="P-loop containing nucleoside triphosphate hydrolases"/>
    <property type="match status" value="1"/>
</dbReference>
<evidence type="ECO:0000259" key="1">
    <source>
        <dbReference type="Pfam" id="PF13304"/>
    </source>
</evidence>
<accession>A0A149UR52</accession>